<sequence>IRARNNGKPGFIKDAFETIKNKVLDNKVYCNLTIDEMYVKKHIEIDTHVACQYQNRIQMCFRRLGYEATAEFCKNVNNAFDILNRRKLNSKNPYNNVISEKTISKYEEFIHRFTSYINGLKFHDGHRSLYHKEKQASEGYQDHLETFFSAIRGKGGYNNNPTCHKFQAAYKRLFVHNVIEKWFVAHKGFVYNVYKECSDFLRWWCSKNSSMKCPCFLKTDLNITKPTLISVNNDHVHESNENLISVTKIKNLMVEKAKLTNDLPAQRGSGEYQEYGNQRFLLYDNGPNSGDRILMFATDNYLSFLAKSDTWFDDECQDRDLYPDPKFLHLDFELAVINAAKNIFGTYIGTNSLITNM</sequence>
<organism evidence="7 8">
    <name type="scientific">Aphis craccivora</name>
    <name type="common">Cowpea aphid</name>
    <dbReference type="NCBI Taxonomy" id="307492"/>
    <lineage>
        <taxon>Eukaryota</taxon>
        <taxon>Metazoa</taxon>
        <taxon>Ecdysozoa</taxon>
        <taxon>Arthropoda</taxon>
        <taxon>Hexapoda</taxon>
        <taxon>Insecta</taxon>
        <taxon>Pterygota</taxon>
        <taxon>Neoptera</taxon>
        <taxon>Paraneoptera</taxon>
        <taxon>Hemiptera</taxon>
        <taxon>Sternorrhyncha</taxon>
        <taxon>Aphidomorpha</taxon>
        <taxon>Aphidoidea</taxon>
        <taxon>Aphididae</taxon>
        <taxon>Aphidini</taxon>
        <taxon>Aphis</taxon>
        <taxon>Aphis</taxon>
    </lineage>
</organism>
<evidence type="ECO:0000256" key="3">
    <source>
        <dbReference type="ARBA" id="ARBA00022833"/>
    </source>
</evidence>
<evidence type="ECO:0000256" key="2">
    <source>
        <dbReference type="ARBA" id="ARBA00022771"/>
    </source>
</evidence>
<feature type="domain" description="Transposable element P transposase-like RNase H C-terminal" evidence="6">
    <location>
        <begin position="141"/>
        <end position="171"/>
    </location>
</feature>
<dbReference type="Pfam" id="PF04500">
    <property type="entry name" value="FLYWCH"/>
    <property type="match status" value="1"/>
</dbReference>
<comment type="caution">
    <text evidence="7">The sequence shown here is derived from an EMBL/GenBank/DDBJ whole genome shotgun (WGS) entry which is preliminary data.</text>
</comment>
<feature type="domain" description="FLYWCH-type" evidence="4">
    <location>
        <begin position="183"/>
        <end position="237"/>
    </location>
</feature>
<keyword evidence="8" id="KW-1185">Reference proteome</keyword>
<dbReference type="GO" id="GO:0008270">
    <property type="term" value="F:zinc ion binding"/>
    <property type="evidence" value="ECO:0007669"/>
    <property type="project" value="UniProtKB-KW"/>
</dbReference>
<dbReference type="Pfam" id="PF21789">
    <property type="entry name" value="TNP-like_RNaseH_C"/>
    <property type="match status" value="1"/>
</dbReference>
<dbReference type="InterPro" id="IPR048367">
    <property type="entry name" value="TNP-like_RNaseH_C"/>
</dbReference>
<keyword evidence="1" id="KW-0479">Metal-binding</keyword>
<dbReference type="EMBL" id="VUJU01010851">
    <property type="protein sequence ID" value="KAF0712711.1"/>
    <property type="molecule type" value="Genomic_DNA"/>
</dbReference>
<evidence type="ECO:0000259" key="4">
    <source>
        <dbReference type="Pfam" id="PF04500"/>
    </source>
</evidence>
<evidence type="ECO:0000256" key="1">
    <source>
        <dbReference type="ARBA" id="ARBA00022723"/>
    </source>
</evidence>
<evidence type="ECO:0000259" key="5">
    <source>
        <dbReference type="Pfam" id="PF21787"/>
    </source>
</evidence>
<name>A0A6G0VXZ0_APHCR</name>
<dbReference type="OrthoDB" id="6491412at2759"/>
<dbReference type="InterPro" id="IPR048365">
    <property type="entry name" value="TNP-like_RNaseH_N"/>
</dbReference>
<evidence type="ECO:0000313" key="7">
    <source>
        <dbReference type="EMBL" id="KAF0712711.1"/>
    </source>
</evidence>
<dbReference type="Proteomes" id="UP000478052">
    <property type="component" value="Unassembled WGS sequence"/>
</dbReference>
<dbReference type="Gene3D" id="2.20.25.240">
    <property type="match status" value="1"/>
</dbReference>
<keyword evidence="3" id="KW-0862">Zinc</keyword>
<gene>
    <name evidence="7" type="ORF">FWK35_00032496</name>
</gene>
<accession>A0A6G0VXZ0</accession>
<dbReference type="AlphaFoldDB" id="A0A6G0VXZ0"/>
<keyword evidence="2" id="KW-0863">Zinc-finger</keyword>
<dbReference type="Pfam" id="PF21787">
    <property type="entry name" value="TNP-like_RNaseH_N"/>
    <property type="match status" value="1"/>
</dbReference>
<evidence type="ECO:0000313" key="8">
    <source>
        <dbReference type="Proteomes" id="UP000478052"/>
    </source>
</evidence>
<feature type="domain" description="Transposable element P transposase-like RNase H" evidence="5">
    <location>
        <begin position="8"/>
        <end position="48"/>
    </location>
</feature>
<evidence type="ECO:0000259" key="6">
    <source>
        <dbReference type="Pfam" id="PF21789"/>
    </source>
</evidence>
<reference evidence="7 8" key="1">
    <citation type="submission" date="2019-08" db="EMBL/GenBank/DDBJ databases">
        <title>Whole genome of Aphis craccivora.</title>
        <authorList>
            <person name="Voronova N.V."/>
            <person name="Shulinski R.S."/>
            <person name="Bandarenka Y.V."/>
            <person name="Zhorov D.G."/>
            <person name="Warner D."/>
        </authorList>
    </citation>
    <scope>NUCLEOTIDE SEQUENCE [LARGE SCALE GENOMIC DNA]</scope>
    <source>
        <strain evidence="7">180601</strain>
        <tissue evidence="7">Whole Body</tissue>
    </source>
</reference>
<feature type="non-terminal residue" evidence="7">
    <location>
        <position position="1"/>
    </location>
</feature>
<dbReference type="InterPro" id="IPR007588">
    <property type="entry name" value="Znf_FLYWCH"/>
</dbReference>
<protein>
    <submittedName>
        <fullName evidence="7">FLYWCH-type domain-containing protein</fullName>
    </submittedName>
</protein>
<proteinExistence type="predicted"/>